<evidence type="ECO:0000313" key="3">
    <source>
        <dbReference type="Proteomes" id="UP000029278"/>
    </source>
</evidence>
<dbReference type="EMBL" id="JMQA01000038">
    <property type="protein sequence ID" value="KFN05856.1"/>
    <property type="molecule type" value="Genomic_DNA"/>
</dbReference>
<organism evidence="1 3">
    <name type="scientific">Paenibacillus macerans</name>
    <name type="common">Bacillus macerans</name>
    <dbReference type="NCBI Taxonomy" id="44252"/>
    <lineage>
        <taxon>Bacteria</taxon>
        <taxon>Bacillati</taxon>
        <taxon>Bacillota</taxon>
        <taxon>Bacilli</taxon>
        <taxon>Bacillales</taxon>
        <taxon>Paenibacillaceae</taxon>
        <taxon>Paenibacillus</taxon>
    </lineage>
</organism>
<dbReference type="HOGENOM" id="CLU_159325_0_2_9"/>
<name>A0A090ZNV3_PAEMA</name>
<dbReference type="AlphaFoldDB" id="A0A090ZNV3"/>
<proteinExistence type="predicted"/>
<dbReference type="Proteomes" id="UP000442469">
    <property type="component" value="Unassembled WGS sequence"/>
</dbReference>
<dbReference type="Gene3D" id="1.10.10.1150">
    <property type="entry name" value="Coenzyme PQQ synthesis protein D (PqqD)"/>
    <property type="match status" value="1"/>
</dbReference>
<dbReference type="GeneID" id="77009317"/>
<evidence type="ECO:0000313" key="1">
    <source>
        <dbReference type="EMBL" id="KFN05856.1"/>
    </source>
</evidence>
<dbReference type="STRING" id="44252.DJ90_267"/>
<evidence type="ECO:0000313" key="4">
    <source>
        <dbReference type="Proteomes" id="UP000442469"/>
    </source>
</evidence>
<dbReference type="EMBL" id="WNZZ01000019">
    <property type="protein sequence ID" value="MUG24892.1"/>
    <property type="molecule type" value="Genomic_DNA"/>
</dbReference>
<protein>
    <submittedName>
        <fullName evidence="1">Coenzyme PQQ synthesis D family protein</fullName>
    </submittedName>
    <submittedName>
        <fullName evidence="2">PqqD family peptide modification chaperone</fullName>
    </submittedName>
</protein>
<dbReference type="PATRIC" id="fig|44252.3.peg.4538"/>
<dbReference type="RefSeq" id="WP_036625757.1">
    <property type="nucleotide sequence ID" value="NZ_JAKOBR010000070.1"/>
</dbReference>
<sequence>MKYEKNHFVQLRVISGKTYAVHNNDVYLFDEVEEAIWKLIDSDTTEEQIATIISNKYQVPFEEVHQDVREYLTELFHANMIEKVN</sequence>
<reference evidence="1 3" key="1">
    <citation type="submission" date="2014-04" db="EMBL/GenBank/DDBJ databases">
        <authorList>
            <person name="Bishop-Lilly K.A."/>
            <person name="Broomall S.M."/>
            <person name="Chain P.S."/>
            <person name="Chertkov O."/>
            <person name="Coyne S.R."/>
            <person name="Daligault H.E."/>
            <person name="Davenport K.W."/>
            <person name="Erkkila T."/>
            <person name="Frey K.G."/>
            <person name="Gibbons H.S."/>
            <person name="Gu W."/>
            <person name="Jaissle J."/>
            <person name="Johnson S.L."/>
            <person name="Koroleva G.I."/>
            <person name="Ladner J.T."/>
            <person name="Lo C.-C."/>
            <person name="Minogue T.D."/>
            <person name="Munk C."/>
            <person name="Palacios G.F."/>
            <person name="Redden C.L."/>
            <person name="Rosenzweig C.N."/>
            <person name="Scholz M.B."/>
            <person name="Teshima H."/>
            <person name="Xu Y."/>
        </authorList>
    </citation>
    <scope>NUCLEOTIDE SEQUENCE [LARGE SCALE GENOMIC DNA]</scope>
    <source>
        <strain evidence="1 3">8244</strain>
    </source>
</reference>
<keyword evidence="3" id="KW-1185">Reference proteome</keyword>
<comment type="caution">
    <text evidence="1">The sequence shown here is derived from an EMBL/GenBank/DDBJ whole genome shotgun (WGS) entry which is preliminary data.</text>
</comment>
<evidence type="ECO:0000313" key="2">
    <source>
        <dbReference type="EMBL" id="MUG24892.1"/>
    </source>
</evidence>
<reference evidence="2 4" key="2">
    <citation type="submission" date="2019-11" db="EMBL/GenBank/DDBJ databases">
        <title>Draft genome sequences of five Paenibacillus species of dairy origin.</title>
        <authorList>
            <person name="Olajide A.M."/>
            <person name="Chen S."/>
            <person name="Lapointe G."/>
        </authorList>
    </citation>
    <scope>NUCLEOTIDE SEQUENCE [LARGE SCALE GENOMIC DNA]</scope>
    <source>
        <strain evidence="2 4">3CT49</strain>
    </source>
</reference>
<dbReference type="InterPro" id="IPR008792">
    <property type="entry name" value="PQQD"/>
</dbReference>
<gene>
    <name evidence="1" type="ORF">DJ90_267</name>
    <name evidence="2" type="ORF">GNQ08_21230</name>
</gene>
<dbReference type="OrthoDB" id="1495225at2"/>
<dbReference type="Proteomes" id="UP000029278">
    <property type="component" value="Unassembled WGS sequence"/>
</dbReference>
<accession>A0A090ZNV3</accession>
<dbReference type="InterPro" id="IPR041881">
    <property type="entry name" value="PqqD_sf"/>
</dbReference>
<dbReference type="Pfam" id="PF05402">
    <property type="entry name" value="PqqD"/>
    <property type="match status" value="1"/>
</dbReference>